<keyword evidence="8 13" id="KW-0067">ATP-binding</keyword>
<evidence type="ECO:0000256" key="11">
    <source>
        <dbReference type="ARBA" id="ARBA00023008"/>
    </source>
</evidence>
<evidence type="ECO:0000256" key="7">
    <source>
        <dbReference type="ARBA" id="ARBA00022796"/>
    </source>
</evidence>
<keyword evidence="3 13" id="KW-1003">Cell membrane</keyword>
<feature type="domain" description="TRASH" evidence="14">
    <location>
        <begin position="772"/>
        <end position="810"/>
    </location>
</feature>
<dbReference type="AlphaFoldDB" id="A0A1C4GZI4"/>
<dbReference type="SUPFAM" id="SSF81653">
    <property type="entry name" value="Calcium ATPase, transduction domain A"/>
    <property type="match status" value="1"/>
</dbReference>
<feature type="transmembrane region" description="Helical" evidence="13">
    <location>
        <begin position="41"/>
        <end position="64"/>
    </location>
</feature>
<evidence type="ECO:0000256" key="3">
    <source>
        <dbReference type="ARBA" id="ARBA00022475"/>
    </source>
</evidence>
<evidence type="ECO:0000313" key="16">
    <source>
        <dbReference type="Proteomes" id="UP000242610"/>
    </source>
</evidence>
<dbReference type="InterPro" id="IPR011017">
    <property type="entry name" value="TRASH_dom"/>
</dbReference>
<evidence type="ECO:0000313" key="15">
    <source>
        <dbReference type="EMBL" id="SCC78074.1"/>
    </source>
</evidence>
<proteinExistence type="inferred from homology"/>
<dbReference type="SFLD" id="SFLDF00027">
    <property type="entry name" value="p-type_atpase"/>
    <property type="match status" value="1"/>
</dbReference>
<dbReference type="GO" id="GO:0043682">
    <property type="term" value="F:P-type divalent copper transporter activity"/>
    <property type="evidence" value="ECO:0007669"/>
    <property type="project" value="TreeGrafter"/>
</dbReference>
<dbReference type="Gene3D" id="1.10.620.20">
    <property type="entry name" value="Ribonucleotide Reductase, subunit A"/>
    <property type="match status" value="1"/>
</dbReference>
<dbReference type="STRING" id="1505727.GA0061077_0090"/>
<dbReference type="Pfam" id="PF00702">
    <property type="entry name" value="Hydrolase"/>
    <property type="match status" value="1"/>
</dbReference>
<dbReference type="InterPro" id="IPR036412">
    <property type="entry name" value="HAD-like_sf"/>
</dbReference>
<evidence type="ECO:0000256" key="8">
    <source>
        <dbReference type="ARBA" id="ARBA00022840"/>
    </source>
</evidence>
<keyword evidence="7" id="KW-0813">Transport</keyword>
<keyword evidence="10 13" id="KW-1133">Transmembrane helix</keyword>
<feature type="transmembrane region" description="Helical" evidence="13">
    <location>
        <begin position="293"/>
        <end position="315"/>
    </location>
</feature>
<dbReference type="PRINTS" id="PR00119">
    <property type="entry name" value="CATATPASE"/>
</dbReference>
<dbReference type="EMBL" id="FMBL01000001">
    <property type="protein sequence ID" value="SCC78074.1"/>
    <property type="molecule type" value="Genomic_DNA"/>
</dbReference>
<evidence type="ECO:0000256" key="1">
    <source>
        <dbReference type="ARBA" id="ARBA00004651"/>
    </source>
</evidence>
<dbReference type="GO" id="GO:0005507">
    <property type="term" value="F:copper ion binding"/>
    <property type="evidence" value="ECO:0007669"/>
    <property type="project" value="TreeGrafter"/>
</dbReference>
<dbReference type="GO" id="GO:0016491">
    <property type="term" value="F:oxidoreductase activity"/>
    <property type="evidence" value="ECO:0007669"/>
    <property type="project" value="InterPro"/>
</dbReference>
<dbReference type="Gene3D" id="2.70.150.10">
    <property type="entry name" value="Calcium-transporting ATPase, cytoplasmic transduction domain A"/>
    <property type="match status" value="1"/>
</dbReference>
<dbReference type="SUPFAM" id="SSF81665">
    <property type="entry name" value="Calcium ATPase, transmembrane domain M"/>
    <property type="match status" value="1"/>
</dbReference>
<dbReference type="InterPro" id="IPR007029">
    <property type="entry name" value="YHS_dom"/>
</dbReference>
<dbReference type="InterPro" id="IPR008250">
    <property type="entry name" value="ATPase_P-typ_transduc_dom_A_sf"/>
</dbReference>
<feature type="transmembrane region" description="Helical" evidence="13">
    <location>
        <begin position="321"/>
        <end position="348"/>
    </location>
</feature>
<dbReference type="InterPro" id="IPR023214">
    <property type="entry name" value="HAD_sf"/>
</dbReference>
<evidence type="ECO:0000259" key="14">
    <source>
        <dbReference type="SMART" id="SM00746"/>
    </source>
</evidence>
<name>A0A1C4GZI4_9BIFI</name>
<dbReference type="PANTHER" id="PTHR43520:SF8">
    <property type="entry name" value="P-TYPE CU(+) TRANSPORTER"/>
    <property type="match status" value="1"/>
</dbReference>
<keyword evidence="9" id="KW-1278">Translocase</keyword>
<dbReference type="PRINTS" id="PR00943">
    <property type="entry name" value="CUATPASE"/>
</dbReference>
<keyword evidence="7" id="KW-0406">Ion transport</keyword>
<dbReference type="GO" id="GO:0016887">
    <property type="term" value="F:ATP hydrolysis activity"/>
    <property type="evidence" value="ECO:0007669"/>
    <property type="project" value="InterPro"/>
</dbReference>
<reference evidence="16" key="1">
    <citation type="submission" date="2016-08" db="EMBL/GenBank/DDBJ databases">
        <authorList>
            <person name="Varghese N."/>
            <person name="Submissions Spin"/>
        </authorList>
    </citation>
    <scope>NUCLEOTIDE SEQUENCE [LARGE SCALE GENOMIC DNA]</scope>
    <source>
        <strain evidence="16">R-52791</strain>
    </source>
</reference>
<keyword evidence="7" id="KW-0187">Copper transport</keyword>
<keyword evidence="5 13" id="KW-0479">Metal-binding</keyword>
<dbReference type="GO" id="GO:0055070">
    <property type="term" value="P:copper ion homeostasis"/>
    <property type="evidence" value="ECO:0007669"/>
    <property type="project" value="TreeGrafter"/>
</dbReference>
<comment type="similarity">
    <text evidence="2 13">Belongs to the cation transport ATPase (P-type) (TC 3.A.3) family. Type IB subfamily.</text>
</comment>
<dbReference type="GO" id="GO:0005524">
    <property type="term" value="F:ATP binding"/>
    <property type="evidence" value="ECO:0007669"/>
    <property type="project" value="UniProtKB-UniRule"/>
</dbReference>
<dbReference type="InterPro" id="IPR009078">
    <property type="entry name" value="Ferritin-like_SF"/>
</dbReference>
<dbReference type="SFLD" id="SFLDS00003">
    <property type="entry name" value="Haloacid_Dehalogenase"/>
    <property type="match status" value="1"/>
</dbReference>
<feature type="transmembrane region" description="Helical" evidence="13">
    <location>
        <begin position="655"/>
        <end position="677"/>
    </location>
</feature>
<feature type="transmembrane region" description="Helical" evidence="13">
    <location>
        <begin position="683"/>
        <end position="701"/>
    </location>
</feature>
<dbReference type="Pfam" id="PF04945">
    <property type="entry name" value="YHS"/>
    <property type="match status" value="1"/>
</dbReference>
<sequence>MKTQVNGQTMFNTDANGLQGRSGTDPDAERKREIKVLNRRLVIAAALTLPILVFAMFGMWLAVFVPMGVVDCFTNPWVQFVFITPVMFYSGWPIHRTGWLALVHRSPEMNSLVALGTAASYAYSVVVTVMPGLLPSGAREPYFESVGTIITLMLLGQLLEAHARLGTGESIRALIDLTPKTAHVVRDGNTLDIDADRVEVGDVVLIKPGEQLPVDGTVISGRTTVDESMITGEPIPATKAEGDTVTGGTVNGNGTLQYRATKVGRDTVLSQIIELVRTAQTSKAPIQKLADRISGYFVPGVMLIAIWTFVVWWIFGPAPRGLYGLVAAVAVLVIACPCALGIATPLSVTISTGKAARYGVLIRSAEALETTREIDTVVLDKTGTITRGKPELTGVSLVNDVLGDGGEDALLSLAAGAEQASEHPLAQAVVEGAQRRGLTVPQPDSFEAAPGSGIVAHVEGHEVVVGNGDLMKNCGVDVQSTSSVCKAVAQSEADATQVFADYAQQGKTPMFAAVDGQLAAVLAVADTLKSDSAEAVTALRERGLQVIMLTGDNATTAEAIANAVGVDHVIAGVHPEHKAKEIARLQNEGHMVAMVGDGINDAPALAAADVGFAMGTGTDVAIQSSDITLVSGSLSGLVTAIDLSRAAMRNIKQNLGFAFGYNGIGIPVAAGILYPIWHIMLSPMIAGAAMAFSSLSVVLNANRLRSFDPNKIKPRKFAFKLHERHVELAVAPTKSVDASADAPHDVPEQHMKKKEGSAMDMNMNASANTVKDPVCGMMIDPKTAAASQDYNGKTYYFCSDNCAKSFAADPAKYAD</sequence>
<keyword evidence="11" id="KW-0186">Copper</keyword>
<evidence type="ECO:0000256" key="13">
    <source>
        <dbReference type="RuleBase" id="RU362081"/>
    </source>
</evidence>
<gene>
    <name evidence="15" type="ORF">GA0061077_0090</name>
</gene>
<evidence type="ECO:0000256" key="9">
    <source>
        <dbReference type="ARBA" id="ARBA00022967"/>
    </source>
</evidence>
<dbReference type="SMART" id="SM00746">
    <property type="entry name" value="TRASH"/>
    <property type="match status" value="1"/>
</dbReference>
<protein>
    <submittedName>
        <fullName evidence="15">Cu+-exporting ATPase</fullName>
    </submittedName>
</protein>
<dbReference type="Proteomes" id="UP000242610">
    <property type="component" value="Unassembled WGS sequence"/>
</dbReference>
<keyword evidence="4 13" id="KW-0812">Transmembrane</keyword>
<dbReference type="InterPro" id="IPR001757">
    <property type="entry name" value="P_typ_ATPase"/>
</dbReference>
<dbReference type="CDD" id="cd02094">
    <property type="entry name" value="P-type_ATPase_Cu-like"/>
    <property type="match status" value="1"/>
</dbReference>
<keyword evidence="12 13" id="KW-0472">Membrane</keyword>
<evidence type="ECO:0000256" key="6">
    <source>
        <dbReference type="ARBA" id="ARBA00022741"/>
    </source>
</evidence>
<dbReference type="Pfam" id="PF00122">
    <property type="entry name" value="E1-E2_ATPase"/>
    <property type="match status" value="1"/>
</dbReference>
<evidence type="ECO:0000256" key="12">
    <source>
        <dbReference type="ARBA" id="ARBA00023136"/>
    </source>
</evidence>
<organism evidence="15 16">
    <name type="scientific">Bifidobacterium commune</name>
    <dbReference type="NCBI Taxonomy" id="1505727"/>
    <lineage>
        <taxon>Bacteria</taxon>
        <taxon>Bacillati</taxon>
        <taxon>Actinomycetota</taxon>
        <taxon>Actinomycetes</taxon>
        <taxon>Bifidobacteriales</taxon>
        <taxon>Bifidobacteriaceae</taxon>
        <taxon>Bifidobacterium</taxon>
    </lineage>
</organism>
<evidence type="ECO:0000256" key="4">
    <source>
        <dbReference type="ARBA" id="ARBA00022692"/>
    </source>
</evidence>
<feature type="transmembrane region" description="Helical" evidence="13">
    <location>
        <begin position="142"/>
        <end position="159"/>
    </location>
</feature>
<dbReference type="PANTHER" id="PTHR43520">
    <property type="entry name" value="ATP7, ISOFORM B"/>
    <property type="match status" value="1"/>
</dbReference>
<evidence type="ECO:0000256" key="2">
    <source>
        <dbReference type="ARBA" id="ARBA00006024"/>
    </source>
</evidence>
<dbReference type="InterPro" id="IPR012348">
    <property type="entry name" value="RNR-like"/>
</dbReference>
<comment type="subcellular location">
    <subcellularLocation>
        <location evidence="1">Cell membrane</location>
        <topology evidence="1">Multi-pass membrane protein</topology>
    </subcellularLocation>
</comment>
<dbReference type="InterPro" id="IPR059000">
    <property type="entry name" value="ATPase_P-type_domA"/>
</dbReference>
<evidence type="ECO:0000256" key="5">
    <source>
        <dbReference type="ARBA" id="ARBA00022723"/>
    </source>
</evidence>
<feature type="transmembrane region" description="Helical" evidence="13">
    <location>
        <begin position="76"/>
        <end position="92"/>
    </location>
</feature>
<dbReference type="InterPro" id="IPR018303">
    <property type="entry name" value="ATPase_P-typ_P_site"/>
</dbReference>
<dbReference type="InterPro" id="IPR023299">
    <property type="entry name" value="ATPase_P-typ_cyto_dom_N"/>
</dbReference>
<dbReference type="GO" id="GO:0005886">
    <property type="term" value="C:plasma membrane"/>
    <property type="evidence" value="ECO:0007669"/>
    <property type="project" value="UniProtKB-SubCell"/>
</dbReference>
<dbReference type="FunFam" id="2.70.150.10:FF:000020">
    <property type="entry name" value="Copper-exporting P-type ATPase A"/>
    <property type="match status" value="1"/>
</dbReference>
<keyword evidence="16" id="KW-1185">Reference proteome</keyword>
<dbReference type="Gene3D" id="3.40.1110.10">
    <property type="entry name" value="Calcium-transporting ATPase, cytoplasmic domain N"/>
    <property type="match status" value="1"/>
</dbReference>
<dbReference type="SFLD" id="SFLDG00002">
    <property type="entry name" value="C1.7:_P-type_atpase_like"/>
    <property type="match status" value="1"/>
</dbReference>
<dbReference type="InterPro" id="IPR023298">
    <property type="entry name" value="ATPase_P-typ_TM_dom_sf"/>
</dbReference>
<dbReference type="SUPFAM" id="SSF56784">
    <property type="entry name" value="HAD-like"/>
    <property type="match status" value="1"/>
</dbReference>
<dbReference type="SUPFAM" id="SSF47240">
    <property type="entry name" value="Ferritin-like"/>
    <property type="match status" value="1"/>
</dbReference>
<dbReference type="NCBIfam" id="TIGR01494">
    <property type="entry name" value="ATPase_P-type"/>
    <property type="match status" value="2"/>
</dbReference>
<dbReference type="InterPro" id="IPR027256">
    <property type="entry name" value="P-typ_ATPase_IB"/>
</dbReference>
<feature type="transmembrane region" description="Helical" evidence="13">
    <location>
        <begin position="112"/>
        <end position="130"/>
    </location>
</feature>
<dbReference type="NCBIfam" id="TIGR01525">
    <property type="entry name" value="ATPase-IB_hvy"/>
    <property type="match status" value="1"/>
</dbReference>
<keyword evidence="6 13" id="KW-0547">Nucleotide-binding</keyword>
<dbReference type="Gene3D" id="3.40.50.1000">
    <property type="entry name" value="HAD superfamily/HAD-like"/>
    <property type="match status" value="1"/>
</dbReference>
<accession>A0A1C4GZI4</accession>
<dbReference type="InterPro" id="IPR044492">
    <property type="entry name" value="P_typ_ATPase_HD_dom"/>
</dbReference>
<dbReference type="PROSITE" id="PS00154">
    <property type="entry name" value="ATPASE_E1_E2"/>
    <property type="match status" value="1"/>
</dbReference>
<evidence type="ECO:0000256" key="10">
    <source>
        <dbReference type="ARBA" id="ARBA00022989"/>
    </source>
</evidence>